<dbReference type="Proteomes" id="UP000000771">
    <property type="component" value="Chromosome"/>
</dbReference>
<proteinExistence type="predicted"/>
<name>C7LXU1_ACIFD</name>
<dbReference type="STRING" id="525909.Afer_0595"/>
<dbReference type="OrthoDB" id="5195877at2"/>
<keyword evidence="2" id="KW-1185">Reference proteome</keyword>
<reference evidence="1 2" key="1">
    <citation type="journal article" date="2009" name="Stand. Genomic Sci.">
        <title>Complete genome sequence of Acidimicrobium ferrooxidans type strain (ICP).</title>
        <authorList>
            <person name="Clum A."/>
            <person name="Nolan M."/>
            <person name="Lang E."/>
            <person name="Glavina Del Rio T."/>
            <person name="Tice H."/>
            <person name="Copeland A."/>
            <person name="Cheng J.F."/>
            <person name="Lucas S."/>
            <person name="Chen F."/>
            <person name="Bruce D."/>
            <person name="Goodwin L."/>
            <person name="Pitluck S."/>
            <person name="Ivanova N."/>
            <person name="Mavrommatis K."/>
            <person name="Mikhailova N."/>
            <person name="Pati A."/>
            <person name="Chen A."/>
            <person name="Palaniappan K."/>
            <person name="Goker M."/>
            <person name="Spring S."/>
            <person name="Land M."/>
            <person name="Hauser L."/>
            <person name="Chang Y.J."/>
            <person name="Jeffries C.C."/>
            <person name="Chain P."/>
            <person name="Bristow J."/>
            <person name="Eisen J.A."/>
            <person name="Markowitz V."/>
            <person name="Hugenholtz P."/>
            <person name="Kyrpides N.C."/>
            <person name="Klenk H.P."/>
            <person name="Lapidus A."/>
        </authorList>
    </citation>
    <scope>NUCLEOTIDE SEQUENCE [LARGE SCALE GENOMIC DNA]</scope>
    <source>
        <strain evidence="2">DSM 10331 / JCM 15462 / NBRC 103882 / ICP</strain>
    </source>
</reference>
<evidence type="ECO:0000313" key="2">
    <source>
        <dbReference type="Proteomes" id="UP000000771"/>
    </source>
</evidence>
<dbReference type="HOGENOM" id="CLU_2598041_0_0_11"/>
<gene>
    <name evidence="1" type="ordered locus">Afer_0595</name>
</gene>
<organism evidence="1 2">
    <name type="scientific">Acidimicrobium ferrooxidans (strain DSM 10331 / JCM 15462 / NBRC 103882 / ICP)</name>
    <dbReference type="NCBI Taxonomy" id="525909"/>
    <lineage>
        <taxon>Bacteria</taxon>
        <taxon>Bacillati</taxon>
        <taxon>Actinomycetota</taxon>
        <taxon>Acidimicrobiia</taxon>
        <taxon>Acidimicrobiales</taxon>
        <taxon>Acidimicrobiaceae</taxon>
        <taxon>Acidimicrobium</taxon>
    </lineage>
</organism>
<dbReference type="KEGG" id="afo:Afer_0595"/>
<accession>C7LXU1</accession>
<dbReference type="EMBL" id="CP001631">
    <property type="protein sequence ID" value="ACU53549.1"/>
    <property type="molecule type" value="Genomic_DNA"/>
</dbReference>
<dbReference type="AlphaFoldDB" id="C7LXU1"/>
<protein>
    <submittedName>
        <fullName evidence="1">Uncharacterized protein</fullName>
    </submittedName>
</protein>
<dbReference type="RefSeq" id="WP_015798044.1">
    <property type="nucleotide sequence ID" value="NC_013124.1"/>
</dbReference>
<evidence type="ECO:0000313" key="1">
    <source>
        <dbReference type="EMBL" id="ACU53549.1"/>
    </source>
</evidence>
<sequence>MPSDEAASFDPTAIVERFRQRAEAVRQRPLPPVEGPERRRFREQAELDYFDFSLLADATAKLEDGILTFTIDLRPPAEG</sequence>
<dbReference type="eggNOG" id="ENOG5031D8Y">
    <property type="taxonomic scope" value="Bacteria"/>
</dbReference>